<proteinExistence type="inferred from homology"/>
<dbReference type="Gene3D" id="1.10.10.10">
    <property type="entry name" value="Winged helix-like DNA-binding domain superfamily/Winged helix DNA-binding domain"/>
    <property type="match status" value="1"/>
</dbReference>
<evidence type="ECO:0000256" key="2">
    <source>
        <dbReference type="ARBA" id="ARBA00023015"/>
    </source>
</evidence>
<accession>A0A1B9DH02</accession>
<dbReference type="SUPFAM" id="SSF46785">
    <property type="entry name" value="Winged helix' DNA-binding domain"/>
    <property type="match status" value="1"/>
</dbReference>
<comment type="similarity">
    <text evidence="1">Belongs to the BlaI transcriptional regulatory family.</text>
</comment>
<dbReference type="PIRSF" id="PIRSF019455">
    <property type="entry name" value="CopR_AtkY"/>
    <property type="match status" value="1"/>
</dbReference>
<evidence type="ECO:0000256" key="4">
    <source>
        <dbReference type="ARBA" id="ARBA00023163"/>
    </source>
</evidence>
<organism evidence="6 8">
    <name type="scientific">Flavobacterium glycines</name>
    <dbReference type="NCBI Taxonomy" id="551990"/>
    <lineage>
        <taxon>Bacteria</taxon>
        <taxon>Pseudomonadati</taxon>
        <taxon>Bacteroidota</taxon>
        <taxon>Flavobacteriia</taxon>
        <taxon>Flavobacteriales</taxon>
        <taxon>Flavobacteriaceae</taxon>
        <taxon>Flavobacterium</taxon>
    </lineage>
</organism>
<evidence type="ECO:0000313" key="8">
    <source>
        <dbReference type="Proteomes" id="UP000093226"/>
    </source>
</evidence>
<dbReference type="InterPro" id="IPR005650">
    <property type="entry name" value="BlaI_family"/>
</dbReference>
<keyword evidence="2" id="KW-0805">Transcription regulation</keyword>
<evidence type="ECO:0000256" key="3">
    <source>
        <dbReference type="ARBA" id="ARBA00023125"/>
    </source>
</evidence>
<dbReference type="Gene3D" id="1.10.4040.10">
    <property type="entry name" value="Penicillinase repressor domain"/>
    <property type="match status" value="1"/>
</dbReference>
<dbReference type="Proteomes" id="UP000093226">
    <property type="component" value="Unassembled WGS sequence"/>
</dbReference>
<comment type="caution">
    <text evidence="6">The sequence shown here is derived from an EMBL/GenBank/DDBJ whole genome shotgun (WGS) entry which is preliminary data.</text>
</comment>
<reference evidence="8" key="1">
    <citation type="submission" date="2016-03" db="EMBL/GenBank/DDBJ databases">
        <title>Draft genome sequence of Paenibacillus glacialis DSM 22343.</title>
        <authorList>
            <person name="Shin S.-K."/>
            <person name="Yi H."/>
        </authorList>
    </citation>
    <scope>NUCLEOTIDE SEQUENCE [LARGE SCALE GENOMIC DNA]</scope>
    <source>
        <strain evidence="8">NBRC 105008</strain>
    </source>
</reference>
<dbReference type="Proteomes" id="UP000182367">
    <property type="component" value="Unassembled WGS sequence"/>
</dbReference>
<dbReference type="GO" id="GO:0045892">
    <property type="term" value="P:negative regulation of DNA-templated transcription"/>
    <property type="evidence" value="ECO:0007669"/>
    <property type="project" value="InterPro"/>
</dbReference>
<reference evidence="7 9" key="3">
    <citation type="submission" date="2016-10" db="EMBL/GenBank/DDBJ databases">
        <authorList>
            <person name="Varghese N."/>
            <person name="Submissions S."/>
        </authorList>
    </citation>
    <scope>NUCLEOTIDE SEQUENCE [LARGE SCALE GENOMIC DNA]</scope>
    <source>
        <strain evidence="7 9">Gm-149</strain>
    </source>
</reference>
<keyword evidence="9" id="KW-1185">Reference proteome</keyword>
<dbReference type="EMBL" id="BJVF01000002">
    <property type="protein sequence ID" value="GEL11150.1"/>
    <property type="molecule type" value="Genomic_DNA"/>
</dbReference>
<name>A0A1B9DH02_9FLAO</name>
<keyword evidence="3" id="KW-0238">DNA-binding</keyword>
<sequence>MEKLTNKEEEIMQILWKLEKAFVKEVMAEMADEKPHYNTLSTIIRNLEEKGYVSYNAFGKTHQYFPIVKMEDYRKKFMNTAIENYFDNSYKNMVSFFAKEEKISAEELREILAMIEKKE</sequence>
<dbReference type="Proteomes" id="UP000321579">
    <property type="component" value="Unassembled WGS sequence"/>
</dbReference>
<evidence type="ECO:0000313" key="5">
    <source>
        <dbReference type="EMBL" id="GEL11150.1"/>
    </source>
</evidence>
<dbReference type="InterPro" id="IPR036388">
    <property type="entry name" value="WH-like_DNA-bd_sf"/>
</dbReference>
<dbReference type="EMBL" id="LVEO01000029">
    <property type="protein sequence ID" value="OCB68950.1"/>
    <property type="molecule type" value="Genomic_DNA"/>
</dbReference>
<evidence type="ECO:0000313" key="9">
    <source>
        <dbReference type="Proteomes" id="UP000182367"/>
    </source>
</evidence>
<evidence type="ECO:0000313" key="10">
    <source>
        <dbReference type="Proteomes" id="UP000321579"/>
    </source>
</evidence>
<gene>
    <name evidence="6" type="ORF">FBGL_15380</name>
    <name evidence="5" type="ORF">FGL01_18890</name>
    <name evidence="7" type="ORF">SAMN05192550_1764</name>
</gene>
<reference evidence="5 10" key="4">
    <citation type="submission" date="2019-07" db="EMBL/GenBank/DDBJ databases">
        <title>Whole genome shotgun sequence of Flavobacterium glycines NBRC 105008.</title>
        <authorList>
            <person name="Hosoyama A."/>
            <person name="Uohara A."/>
            <person name="Ohji S."/>
            <person name="Ichikawa N."/>
        </authorList>
    </citation>
    <scope>NUCLEOTIDE SEQUENCE [LARGE SCALE GENOMIC DNA]</scope>
    <source>
        <strain evidence="5 10">NBRC 105008</strain>
    </source>
</reference>
<evidence type="ECO:0000313" key="7">
    <source>
        <dbReference type="EMBL" id="SDJ26746.1"/>
    </source>
</evidence>
<evidence type="ECO:0000313" key="6">
    <source>
        <dbReference type="EMBL" id="OCB68950.1"/>
    </source>
</evidence>
<dbReference type="RefSeq" id="WP_066329916.1">
    <property type="nucleotide sequence ID" value="NZ_BJVF01000002.1"/>
</dbReference>
<dbReference type="OrthoDB" id="1098508at2"/>
<dbReference type="EMBL" id="FNEO01000002">
    <property type="protein sequence ID" value="SDJ26746.1"/>
    <property type="molecule type" value="Genomic_DNA"/>
</dbReference>
<dbReference type="Pfam" id="PF03965">
    <property type="entry name" value="Penicillinase_R"/>
    <property type="match status" value="1"/>
</dbReference>
<protein>
    <submittedName>
        <fullName evidence="6 7">Transcriptional regulator</fullName>
    </submittedName>
</protein>
<dbReference type="GO" id="GO:0003677">
    <property type="term" value="F:DNA binding"/>
    <property type="evidence" value="ECO:0007669"/>
    <property type="project" value="UniProtKB-KW"/>
</dbReference>
<keyword evidence="4" id="KW-0804">Transcription</keyword>
<reference evidence="6" key="2">
    <citation type="submission" date="2016-03" db="EMBL/GenBank/DDBJ databases">
        <authorList>
            <person name="Ploux O."/>
        </authorList>
    </citation>
    <scope>NUCLEOTIDE SEQUENCE</scope>
    <source>
        <strain evidence="6">NBRC 105008</strain>
    </source>
</reference>
<dbReference type="STRING" id="551990.SAMN05192550_1764"/>
<evidence type="ECO:0000256" key="1">
    <source>
        <dbReference type="ARBA" id="ARBA00011046"/>
    </source>
</evidence>
<dbReference type="AlphaFoldDB" id="A0A1B9DH02"/>
<dbReference type="InterPro" id="IPR036390">
    <property type="entry name" value="WH_DNA-bd_sf"/>
</dbReference>